<evidence type="ECO:0000256" key="1">
    <source>
        <dbReference type="SAM" id="MobiDB-lite"/>
    </source>
</evidence>
<dbReference type="STRING" id="29655.A0A0K9PV62"/>
<feature type="region of interest" description="Disordered" evidence="1">
    <location>
        <begin position="1"/>
        <end position="24"/>
    </location>
</feature>
<dbReference type="EMBL" id="LFYR01000614">
    <property type="protein sequence ID" value="KMZ72896.1"/>
    <property type="molecule type" value="Genomic_DNA"/>
</dbReference>
<protein>
    <recommendedName>
        <fullName evidence="4">Retrotransposon gag domain-containing protein</fullName>
    </recommendedName>
</protein>
<evidence type="ECO:0008006" key="4">
    <source>
        <dbReference type="Google" id="ProtNLM"/>
    </source>
</evidence>
<dbReference type="OrthoDB" id="695705at2759"/>
<evidence type="ECO:0000313" key="2">
    <source>
        <dbReference type="EMBL" id="KMZ72896.1"/>
    </source>
</evidence>
<dbReference type="OMA" id="CAKPWWR"/>
<comment type="caution">
    <text evidence="2">The sequence shown here is derived from an EMBL/GenBank/DDBJ whole genome shotgun (WGS) entry which is preliminary data.</text>
</comment>
<gene>
    <name evidence="2" type="ORF">ZOSMA_158G00050</name>
</gene>
<organism evidence="2 3">
    <name type="scientific">Zostera marina</name>
    <name type="common">Eelgrass</name>
    <dbReference type="NCBI Taxonomy" id="29655"/>
    <lineage>
        <taxon>Eukaryota</taxon>
        <taxon>Viridiplantae</taxon>
        <taxon>Streptophyta</taxon>
        <taxon>Embryophyta</taxon>
        <taxon>Tracheophyta</taxon>
        <taxon>Spermatophyta</taxon>
        <taxon>Magnoliopsida</taxon>
        <taxon>Liliopsida</taxon>
        <taxon>Zosteraceae</taxon>
        <taxon>Zostera</taxon>
    </lineage>
</organism>
<evidence type="ECO:0000313" key="3">
    <source>
        <dbReference type="Proteomes" id="UP000036987"/>
    </source>
</evidence>
<dbReference type="Proteomes" id="UP000036987">
    <property type="component" value="Unassembled WGS sequence"/>
</dbReference>
<name>A0A0K9PV62_ZOSMR</name>
<reference evidence="3" key="1">
    <citation type="journal article" date="2016" name="Nature">
        <title>The genome of the seagrass Zostera marina reveals angiosperm adaptation to the sea.</title>
        <authorList>
            <person name="Olsen J.L."/>
            <person name="Rouze P."/>
            <person name="Verhelst B."/>
            <person name="Lin Y.-C."/>
            <person name="Bayer T."/>
            <person name="Collen J."/>
            <person name="Dattolo E."/>
            <person name="De Paoli E."/>
            <person name="Dittami S."/>
            <person name="Maumus F."/>
            <person name="Michel G."/>
            <person name="Kersting A."/>
            <person name="Lauritano C."/>
            <person name="Lohaus R."/>
            <person name="Toepel M."/>
            <person name="Tonon T."/>
            <person name="Vanneste K."/>
            <person name="Amirebrahimi M."/>
            <person name="Brakel J."/>
            <person name="Bostroem C."/>
            <person name="Chovatia M."/>
            <person name="Grimwood J."/>
            <person name="Jenkins J.W."/>
            <person name="Jueterbock A."/>
            <person name="Mraz A."/>
            <person name="Stam W.T."/>
            <person name="Tice H."/>
            <person name="Bornberg-Bauer E."/>
            <person name="Green P.J."/>
            <person name="Pearson G.A."/>
            <person name="Procaccini G."/>
            <person name="Duarte C.M."/>
            <person name="Schmutz J."/>
            <person name="Reusch T.B.H."/>
            <person name="Van de Peer Y."/>
        </authorList>
    </citation>
    <scope>NUCLEOTIDE SEQUENCE [LARGE SCALE GENOMIC DNA]</scope>
    <source>
        <strain evidence="3">cv. Finnish</strain>
    </source>
</reference>
<sequence>MKTSPPTTTGYHLHPSTSNDTILPNTRHASRLKTDIPVFYGLTNNEAFVDWVADIEDYFAYVPFDDSTTAQLVALRLKGCAKPWWRQTQSNRADRNKRPILTWKKMKSLMYESFLPANYQ</sequence>
<accession>A0A0K9PV62</accession>
<proteinExistence type="predicted"/>
<keyword evidence="3" id="KW-1185">Reference proteome</keyword>
<dbReference type="AlphaFoldDB" id="A0A0K9PV62"/>